<gene>
    <name evidence="1" type="ORF">EC835_1197</name>
</gene>
<name>A0A4R3NCG7_9GAMM</name>
<sequence>MIKRIGLFGIGVTFVMARVMGAETYLPVQDITIGGTLDVPACVVKQTSSQLTLKTKDASPKQPQFVHLSQCDVEAVDVAFRTTLKGEHEHWGGLNVPTPDGKAPIPTNQWHYRVSPADASTASSMVLQQGADLVADTPLAGDKTPRRYFRLDGTRYAYTVAPEGGHTEAVMAFWVSLHHGEPGMMESAELLEGGFSVELTYR</sequence>
<accession>A0A4R3NCG7</accession>
<evidence type="ECO:0000313" key="1">
    <source>
        <dbReference type="EMBL" id="TCT28168.1"/>
    </source>
</evidence>
<evidence type="ECO:0008006" key="3">
    <source>
        <dbReference type="Google" id="ProtNLM"/>
    </source>
</evidence>
<protein>
    <recommendedName>
        <fullName evidence="3">Type 1 fimbria pilin</fullName>
    </recommendedName>
</protein>
<evidence type="ECO:0000313" key="2">
    <source>
        <dbReference type="Proteomes" id="UP000295055"/>
    </source>
</evidence>
<dbReference type="Proteomes" id="UP000295055">
    <property type="component" value="Unassembled WGS sequence"/>
</dbReference>
<organism evidence="1 2">
    <name type="scientific">Providencia alcalifaciens</name>
    <dbReference type="NCBI Taxonomy" id="126385"/>
    <lineage>
        <taxon>Bacteria</taxon>
        <taxon>Pseudomonadati</taxon>
        <taxon>Pseudomonadota</taxon>
        <taxon>Gammaproteobacteria</taxon>
        <taxon>Enterobacterales</taxon>
        <taxon>Morganellaceae</taxon>
        <taxon>Providencia</taxon>
    </lineage>
</organism>
<reference evidence="1 2" key="1">
    <citation type="submission" date="2019-03" db="EMBL/GenBank/DDBJ databases">
        <title>Genomic analyses of the natural microbiome of Caenorhabditis elegans.</title>
        <authorList>
            <person name="Samuel B."/>
        </authorList>
    </citation>
    <scope>NUCLEOTIDE SEQUENCE [LARGE SCALE GENOMIC DNA]</scope>
    <source>
        <strain evidence="1 2">JUb102</strain>
    </source>
</reference>
<dbReference type="AlphaFoldDB" id="A0A4R3NCG7"/>
<comment type="caution">
    <text evidence="1">The sequence shown here is derived from an EMBL/GenBank/DDBJ whole genome shotgun (WGS) entry which is preliminary data.</text>
</comment>
<proteinExistence type="predicted"/>
<dbReference type="EMBL" id="SMAS01000019">
    <property type="protein sequence ID" value="TCT28168.1"/>
    <property type="molecule type" value="Genomic_DNA"/>
</dbReference>